<dbReference type="CDD" id="cd05344">
    <property type="entry name" value="BKR_like_SDR_like"/>
    <property type="match status" value="1"/>
</dbReference>
<keyword evidence="3" id="KW-1185">Reference proteome</keyword>
<dbReference type="InterPro" id="IPR002347">
    <property type="entry name" value="SDR_fam"/>
</dbReference>
<proteinExistence type="inferred from homology"/>
<comment type="similarity">
    <text evidence="1">Belongs to the short-chain dehydrogenases/reductases (SDR) family.</text>
</comment>
<dbReference type="PRINTS" id="PR00081">
    <property type="entry name" value="GDHRDH"/>
</dbReference>
<gene>
    <name evidence="2" type="ORF">ABE541_17330</name>
</gene>
<dbReference type="Proteomes" id="UP001409291">
    <property type="component" value="Unassembled WGS sequence"/>
</dbReference>
<evidence type="ECO:0000313" key="3">
    <source>
        <dbReference type="Proteomes" id="UP001409291"/>
    </source>
</evidence>
<dbReference type="PANTHER" id="PTHR42879">
    <property type="entry name" value="3-OXOACYL-(ACYL-CARRIER-PROTEIN) REDUCTASE"/>
    <property type="match status" value="1"/>
</dbReference>
<accession>A0ABV0BZX3</accession>
<organism evidence="2 3">
    <name type="scientific">Sphingobacterium kitahiroshimense</name>
    <dbReference type="NCBI Taxonomy" id="470446"/>
    <lineage>
        <taxon>Bacteria</taxon>
        <taxon>Pseudomonadati</taxon>
        <taxon>Bacteroidota</taxon>
        <taxon>Sphingobacteriia</taxon>
        <taxon>Sphingobacteriales</taxon>
        <taxon>Sphingobacteriaceae</taxon>
        <taxon>Sphingobacterium</taxon>
    </lineage>
</organism>
<dbReference type="Gene3D" id="3.40.50.720">
    <property type="entry name" value="NAD(P)-binding Rossmann-like Domain"/>
    <property type="match status" value="1"/>
</dbReference>
<evidence type="ECO:0000256" key="1">
    <source>
        <dbReference type="ARBA" id="ARBA00006484"/>
    </source>
</evidence>
<sequence length="262" mass="29010">MIQINLENKEALVGASSGGIGCAIAQQLALHGASVTLMARNEEKLKIALATLDRSRGQQHRYLVVDFNDFEEYQRVISQYFTHHVVDILINNTNGPKAGTIADQSLADYQRAFDLLFKTHCYTTDLALPHMKSAGYGRIINVSSLTVKEPMSNLVLSNTVRTALMSWSKSLAKDVAVHNITVNSVLTGLFDTARIQSLTQMDAERLDIPYEEALSLRLKQVPMNRLGRPEEYGYLVAFICSEYASYLTGSNIPLDGGMMNGF</sequence>
<dbReference type="InterPro" id="IPR050259">
    <property type="entry name" value="SDR"/>
</dbReference>
<comment type="caution">
    <text evidence="2">The sequence shown here is derived from an EMBL/GenBank/DDBJ whole genome shotgun (WGS) entry which is preliminary data.</text>
</comment>
<dbReference type="EMBL" id="JBDJNQ010000008">
    <property type="protein sequence ID" value="MEN5379029.1"/>
    <property type="molecule type" value="Genomic_DNA"/>
</dbReference>
<evidence type="ECO:0000313" key="2">
    <source>
        <dbReference type="EMBL" id="MEN5379029.1"/>
    </source>
</evidence>
<dbReference type="PANTHER" id="PTHR42879:SF6">
    <property type="entry name" value="NADPH-DEPENDENT REDUCTASE BACG"/>
    <property type="match status" value="1"/>
</dbReference>
<dbReference type="InterPro" id="IPR036291">
    <property type="entry name" value="NAD(P)-bd_dom_sf"/>
</dbReference>
<dbReference type="RefSeq" id="WP_206368487.1">
    <property type="nucleotide sequence ID" value="NZ_JAOQNK010000001.1"/>
</dbReference>
<dbReference type="Pfam" id="PF13561">
    <property type="entry name" value="adh_short_C2"/>
    <property type="match status" value="1"/>
</dbReference>
<dbReference type="SUPFAM" id="SSF51735">
    <property type="entry name" value="NAD(P)-binding Rossmann-fold domains"/>
    <property type="match status" value="1"/>
</dbReference>
<name>A0ABV0BZX3_9SPHI</name>
<reference evidence="2 3" key="1">
    <citation type="submission" date="2024-04" db="EMBL/GenBank/DDBJ databases">
        <title>WGS of bacteria from Torrens River.</title>
        <authorList>
            <person name="Wyrsch E.R."/>
            <person name="Drigo B."/>
        </authorList>
    </citation>
    <scope>NUCLEOTIDE SEQUENCE [LARGE SCALE GENOMIC DNA]</scope>
    <source>
        <strain evidence="2 3">TWI391</strain>
    </source>
</reference>
<protein>
    <submittedName>
        <fullName evidence="2">SDR family oxidoreductase</fullName>
    </submittedName>
</protein>